<dbReference type="Proteomes" id="UP000027341">
    <property type="component" value="Unassembled WGS sequence"/>
</dbReference>
<feature type="transmembrane region" description="Helical" evidence="2">
    <location>
        <begin position="6"/>
        <end position="27"/>
    </location>
</feature>
<sequence length="69" mass="7977">MPGMFSGFFGLIFFIFLFVAGILWFLMPFAVFGTKTKLEELIQAQAQTNQLLNNMHNEIAELRKSFNKE</sequence>
<proteinExistence type="predicted"/>
<accession>A0A066ZRD2</accession>
<keyword evidence="4" id="KW-1185">Reference proteome</keyword>
<dbReference type="EMBL" id="JMIU01000001">
    <property type="protein sequence ID" value="KDN96363.1"/>
    <property type="molecule type" value="Genomic_DNA"/>
</dbReference>
<keyword evidence="1" id="KW-0175">Coiled coil</keyword>
<protein>
    <submittedName>
        <fullName evidence="3">Uncharacterized protein</fullName>
    </submittedName>
</protein>
<gene>
    <name evidence="3" type="ORF">EI16_08800</name>
</gene>
<evidence type="ECO:0000313" key="3">
    <source>
        <dbReference type="EMBL" id="KDN96363.1"/>
    </source>
</evidence>
<keyword evidence="2" id="KW-0812">Transmembrane</keyword>
<dbReference type="AlphaFoldDB" id="A0A066ZRD2"/>
<dbReference type="STRING" id="28885.EI16_08800"/>
<evidence type="ECO:0000256" key="1">
    <source>
        <dbReference type="SAM" id="Coils"/>
    </source>
</evidence>
<comment type="caution">
    <text evidence="3">The sequence shown here is derived from an EMBL/GenBank/DDBJ whole genome shotgun (WGS) entry which is preliminary data.</text>
</comment>
<name>A0A066ZRD2_HYDMR</name>
<keyword evidence="2" id="KW-1133">Transmembrane helix</keyword>
<evidence type="ECO:0000256" key="2">
    <source>
        <dbReference type="SAM" id="Phobius"/>
    </source>
</evidence>
<organism evidence="3 4">
    <name type="scientific">Hydrogenovibrio marinus</name>
    <dbReference type="NCBI Taxonomy" id="28885"/>
    <lineage>
        <taxon>Bacteria</taxon>
        <taxon>Pseudomonadati</taxon>
        <taxon>Pseudomonadota</taxon>
        <taxon>Gammaproteobacteria</taxon>
        <taxon>Thiotrichales</taxon>
        <taxon>Piscirickettsiaceae</taxon>
        <taxon>Hydrogenovibrio</taxon>
    </lineage>
</organism>
<keyword evidence="2" id="KW-0472">Membrane</keyword>
<reference evidence="3 4" key="1">
    <citation type="submission" date="2014-04" db="EMBL/GenBank/DDBJ databases">
        <title>Draft genome sequence of Hydrogenovibrio marinus MH-110, a model organism for aerobic H2 metabolism.</title>
        <authorList>
            <person name="Cha H.J."/>
            <person name="Jo B.H."/>
            <person name="Hwang B.H."/>
        </authorList>
    </citation>
    <scope>NUCLEOTIDE SEQUENCE [LARGE SCALE GENOMIC DNA]</scope>
    <source>
        <strain evidence="3 4">MH-110</strain>
    </source>
</reference>
<dbReference type="RefSeq" id="WP_029912366.1">
    <property type="nucleotide sequence ID" value="NZ_AP020335.1"/>
</dbReference>
<evidence type="ECO:0000313" key="4">
    <source>
        <dbReference type="Proteomes" id="UP000027341"/>
    </source>
</evidence>
<feature type="coiled-coil region" evidence="1">
    <location>
        <begin position="38"/>
        <end position="65"/>
    </location>
</feature>